<sequence>MQHRYIKRPLVDDRAESDRILKEGDMSYDPPSLPIGWIKCTQPEGAPYYLHEEKRIITDLTQSQQLLESSDYLLDRARQLGLPFHLDVELVITEVAVTKERRDFGYYFVDHRQRLLFWVDDYDLSEIFFNVKGVTARDHMKQAVLTQYW</sequence>
<name>A0A0C9YF49_9AGAM</name>
<evidence type="ECO:0000313" key="2">
    <source>
        <dbReference type="Proteomes" id="UP000054018"/>
    </source>
</evidence>
<organism evidence="1 2">
    <name type="scientific">Pisolithus microcarpus 441</name>
    <dbReference type="NCBI Taxonomy" id="765257"/>
    <lineage>
        <taxon>Eukaryota</taxon>
        <taxon>Fungi</taxon>
        <taxon>Dikarya</taxon>
        <taxon>Basidiomycota</taxon>
        <taxon>Agaricomycotina</taxon>
        <taxon>Agaricomycetes</taxon>
        <taxon>Agaricomycetidae</taxon>
        <taxon>Boletales</taxon>
        <taxon>Sclerodermatineae</taxon>
        <taxon>Pisolithaceae</taxon>
        <taxon>Pisolithus</taxon>
    </lineage>
</organism>
<dbReference type="HOGENOM" id="CLU_1750424_0_0_1"/>
<accession>A0A0C9YF49</accession>
<dbReference type="EMBL" id="KN834078">
    <property type="protein sequence ID" value="KIK12494.1"/>
    <property type="molecule type" value="Genomic_DNA"/>
</dbReference>
<dbReference type="OrthoDB" id="2683138at2759"/>
<dbReference type="Proteomes" id="UP000054018">
    <property type="component" value="Unassembled WGS sequence"/>
</dbReference>
<dbReference type="AlphaFoldDB" id="A0A0C9YF49"/>
<reference evidence="1 2" key="1">
    <citation type="submission" date="2014-04" db="EMBL/GenBank/DDBJ databases">
        <authorList>
            <consortium name="DOE Joint Genome Institute"/>
            <person name="Kuo A."/>
            <person name="Kohler A."/>
            <person name="Costa M.D."/>
            <person name="Nagy L.G."/>
            <person name="Floudas D."/>
            <person name="Copeland A."/>
            <person name="Barry K.W."/>
            <person name="Cichocki N."/>
            <person name="Veneault-Fourrey C."/>
            <person name="LaButti K."/>
            <person name="Lindquist E.A."/>
            <person name="Lipzen A."/>
            <person name="Lundell T."/>
            <person name="Morin E."/>
            <person name="Murat C."/>
            <person name="Sun H."/>
            <person name="Tunlid A."/>
            <person name="Henrissat B."/>
            <person name="Grigoriev I.V."/>
            <person name="Hibbett D.S."/>
            <person name="Martin F."/>
            <person name="Nordberg H.P."/>
            <person name="Cantor M.N."/>
            <person name="Hua S.X."/>
        </authorList>
    </citation>
    <scope>NUCLEOTIDE SEQUENCE [LARGE SCALE GENOMIC DNA]</scope>
    <source>
        <strain evidence="1 2">441</strain>
    </source>
</reference>
<gene>
    <name evidence="1" type="ORF">PISMIDRAFT_437615</name>
</gene>
<evidence type="ECO:0000313" key="1">
    <source>
        <dbReference type="EMBL" id="KIK12494.1"/>
    </source>
</evidence>
<reference evidence="2" key="2">
    <citation type="submission" date="2015-01" db="EMBL/GenBank/DDBJ databases">
        <title>Evolutionary Origins and Diversification of the Mycorrhizal Mutualists.</title>
        <authorList>
            <consortium name="DOE Joint Genome Institute"/>
            <consortium name="Mycorrhizal Genomics Consortium"/>
            <person name="Kohler A."/>
            <person name="Kuo A."/>
            <person name="Nagy L.G."/>
            <person name="Floudas D."/>
            <person name="Copeland A."/>
            <person name="Barry K.W."/>
            <person name="Cichocki N."/>
            <person name="Veneault-Fourrey C."/>
            <person name="LaButti K."/>
            <person name="Lindquist E.A."/>
            <person name="Lipzen A."/>
            <person name="Lundell T."/>
            <person name="Morin E."/>
            <person name="Murat C."/>
            <person name="Riley R."/>
            <person name="Ohm R."/>
            <person name="Sun H."/>
            <person name="Tunlid A."/>
            <person name="Henrissat B."/>
            <person name="Grigoriev I.V."/>
            <person name="Hibbett D.S."/>
            <person name="Martin F."/>
        </authorList>
    </citation>
    <scope>NUCLEOTIDE SEQUENCE [LARGE SCALE GENOMIC DNA]</scope>
    <source>
        <strain evidence="2">441</strain>
    </source>
</reference>
<keyword evidence="2" id="KW-1185">Reference proteome</keyword>
<proteinExistence type="predicted"/>
<protein>
    <submittedName>
        <fullName evidence="1">Uncharacterized protein</fullName>
    </submittedName>
</protein>